<evidence type="ECO:0000313" key="4">
    <source>
        <dbReference type="Proteomes" id="UP000179270"/>
    </source>
</evidence>
<dbReference type="Pfam" id="PF18903">
    <property type="entry name" value="DUF5659"/>
    <property type="match status" value="1"/>
</dbReference>
<protein>
    <recommendedName>
        <fullName evidence="2">DUF5659 domain-containing protein</fullName>
    </recommendedName>
</protein>
<feature type="domain" description="DUF5659" evidence="2">
    <location>
        <begin position="6"/>
        <end position="81"/>
    </location>
</feature>
<dbReference type="STRING" id="1802055.A3A74_06955"/>
<dbReference type="EMBL" id="MGAF01000034">
    <property type="protein sequence ID" value="OGK40218.1"/>
    <property type="molecule type" value="Genomic_DNA"/>
</dbReference>
<evidence type="ECO:0000313" key="3">
    <source>
        <dbReference type="EMBL" id="OGK40218.1"/>
    </source>
</evidence>
<dbReference type="InterPro" id="IPR043718">
    <property type="entry name" value="DUF5659"/>
</dbReference>
<keyword evidence="1" id="KW-1133">Transmembrane helix</keyword>
<name>A0A1F7IA30_9BACT</name>
<sequence length="93" mass="11067">MEYQDKNNFQTFDFSLAIYLFAKGIILLGLRQIANTNRFLFVFQKSKNINSLIQEFWSGQAKIEPLKLFSAERELKKRLYSDSYKFIRSDNVK</sequence>
<organism evidence="3 4">
    <name type="scientific">Candidatus Roizmanbacteria bacterium RIFCSPLOWO2_01_FULL_35_13</name>
    <dbReference type="NCBI Taxonomy" id="1802055"/>
    <lineage>
        <taxon>Bacteria</taxon>
        <taxon>Candidatus Roizmaniibacteriota</taxon>
    </lineage>
</organism>
<gene>
    <name evidence="3" type="ORF">A3A74_06955</name>
</gene>
<dbReference type="AlphaFoldDB" id="A0A1F7IA30"/>
<keyword evidence="1" id="KW-0812">Transmembrane</keyword>
<proteinExistence type="predicted"/>
<dbReference type="Proteomes" id="UP000179270">
    <property type="component" value="Unassembled WGS sequence"/>
</dbReference>
<reference evidence="3 4" key="1">
    <citation type="journal article" date="2016" name="Nat. Commun.">
        <title>Thousands of microbial genomes shed light on interconnected biogeochemical processes in an aquifer system.</title>
        <authorList>
            <person name="Anantharaman K."/>
            <person name="Brown C.T."/>
            <person name="Hug L.A."/>
            <person name="Sharon I."/>
            <person name="Castelle C.J."/>
            <person name="Probst A.J."/>
            <person name="Thomas B.C."/>
            <person name="Singh A."/>
            <person name="Wilkins M.J."/>
            <person name="Karaoz U."/>
            <person name="Brodie E.L."/>
            <person name="Williams K.H."/>
            <person name="Hubbard S.S."/>
            <person name="Banfield J.F."/>
        </authorList>
    </citation>
    <scope>NUCLEOTIDE SEQUENCE [LARGE SCALE GENOMIC DNA]</scope>
</reference>
<keyword evidence="1" id="KW-0472">Membrane</keyword>
<evidence type="ECO:0000259" key="2">
    <source>
        <dbReference type="Pfam" id="PF18903"/>
    </source>
</evidence>
<feature type="transmembrane region" description="Helical" evidence="1">
    <location>
        <begin position="12"/>
        <end position="30"/>
    </location>
</feature>
<accession>A0A1F7IA30</accession>
<comment type="caution">
    <text evidence="3">The sequence shown here is derived from an EMBL/GenBank/DDBJ whole genome shotgun (WGS) entry which is preliminary data.</text>
</comment>
<evidence type="ECO:0000256" key="1">
    <source>
        <dbReference type="SAM" id="Phobius"/>
    </source>
</evidence>